<dbReference type="PANTHER" id="PTHR46008:SF62">
    <property type="entry name" value="PROTEIN KINASE DOMAIN-CONTAINING PROTEIN"/>
    <property type="match status" value="1"/>
</dbReference>
<dbReference type="EMBL" id="CP093347">
    <property type="protein sequence ID" value="WOH02910.1"/>
    <property type="molecule type" value="Genomic_DNA"/>
</dbReference>
<dbReference type="InterPro" id="IPR008271">
    <property type="entry name" value="Ser/Thr_kinase_AS"/>
</dbReference>
<keyword evidence="5 14" id="KW-0732">Signal</keyword>
<evidence type="ECO:0000256" key="1">
    <source>
        <dbReference type="ARBA" id="ARBA00004167"/>
    </source>
</evidence>
<feature type="chain" id="PRO_5042074769" description="Protein kinase domain-containing protein" evidence="14">
    <location>
        <begin position="24"/>
        <end position="660"/>
    </location>
</feature>
<feature type="binding site" evidence="12">
    <location>
        <position position="336"/>
    </location>
    <ligand>
        <name>ATP</name>
        <dbReference type="ChEBI" id="CHEBI:30616"/>
    </ligand>
</feature>
<dbReference type="InterPro" id="IPR011009">
    <property type="entry name" value="Kinase-like_dom_sf"/>
</dbReference>
<accession>A0AAF0X7L3</accession>
<protein>
    <recommendedName>
        <fullName evidence="15">Protein kinase domain-containing protein</fullName>
    </recommendedName>
</protein>
<dbReference type="GO" id="GO:0005524">
    <property type="term" value="F:ATP binding"/>
    <property type="evidence" value="ECO:0007669"/>
    <property type="project" value="UniProtKB-UniRule"/>
</dbReference>
<dbReference type="GO" id="GO:0004674">
    <property type="term" value="F:protein serine/threonine kinase activity"/>
    <property type="evidence" value="ECO:0007669"/>
    <property type="project" value="UniProtKB-KW"/>
</dbReference>
<evidence type="ECO:0000256" key="8">
    <source>
        <dbReference type="ARBA" id="ARBA00022840"/>
    </source>
</evidence>
<evidence type="ECO:0000256" key="14">
    <source>
        <dbReference type="SAM" id="SignalP"/>
    </source>
</evidence>
<feature type="domain" description="Protein kinase" evidence="15">
    <location>
        <begin position="307"/>
        <end position="586"/>
    </location>
</feature>
<evidence type="ECO:0000256" key="13">
    <source>
        <dbReference type="SAM" id="MobiDB-lite"/>
    </source>
</evidence>
<evidence type="ECO:0000256" key="6">
    <source>
        <dbReference type="ARBA" id="ARBA00022741"/>
    </source>
</evidence>
<keyword evidence="11" id="KW-0325">Glycoprotein</keyword>
<dbReference type="AlphaFoldDB" id="A0AAF0X7L3"/>
<evidence type="ECO:0000256" key="11">
    <source>
        <dbReference type="ARBA" id="ARBA00023180"/>
    </source>
</evidence>
<dbReference type="FunFam" id="1.10.510.10:FF:000161">
    <property type="entry name" value="Wall-associated receptor kinase-like 20"/>
    <property type="match status" value="1"/>
</dbReference>
<dbReference type="PANTHER" id="PTHR46008">
    <property type="entry name" value="LEAF RUST 10 DISEASE-RESISTANCE LOCUS RECEPTOR-LIKE PROTEIN KINASE-LIKE 1.4"/>
    <property type="match status" value="1"/>
</dbReference>
<evidence type="ECO:0000259" key="15">
    <source>
        <dbReference type="PROSITE" id="PS50011"/>
    </source>
</evidence>
<dbReference type="Gene3D" id="3.30.200.20">
    <property type="entry name" value="Phosphorylase Kinase, domain 1"/>
    <property type="match status" value="1"/>
</dbReference>
<evidence type="ECO:0000256" key="3">
    <source>
        <dbReference type="ARBA" id="ARBA00022679"/>
    </source>
</evidence>
<evidence type="ECO:0000313" key="16">
    <source>
        <dbReference type="EMBL" id="WOH02910.1"/>
    </source>
</evidence>
<evidence type="ECO:0000256" key="2">
    <source>
        <dbReference type="ARBA" id="ARBA00022527"/>
    </source>
</evidence>
<gene>
    <name evidence="16" type="ORF">DCAR_0522300</name>
</gene>
<dbReference type="InterPro" id="IPR000719">
    <property type="entry name" value="Prot_kinase_dom"/>
</dbReference>
<evidence type="ECO:0000256" key="5">
    <source>
        <dbReference type="ARBA" id="ARBA00022729"/>
    </source>
</evidence>
<reference evidence="16" key="2">
    <citation type="submission" date="2022-03" db="EMBL/GenBank/DDBJ databases">
        <title>Draft title - Genomic analysis of global carrot germplasm unveils the trajectory of domestication and the origin of high carotenoid orange carrot.</title>
        <authorList>
            <person name="Iorizzo M."/>
            <person name="Ellison S."/>
            <person name="Senalik D."/>
            <person name="Macko-Podgorni A."/>
            <person name="Grzebelus D."/>
            <person name="Bostan H."/>
            <person name="Rolling W."/>
            <person name="Curaba J."/>
            <person name="Simon P."/>
        </authorList>
    </citation>
    <scope>NUCLEOTIDE SEQUENCE</scope>
    <source>
        <tissue evidence="16">Leaf</tissue>
    </source>
</reference>
<dbReference type="InterPro" id="IPR017441">
    <property type="entry name" value="Protein_kinase_ATP_BS"/>
</dbReference>
<organism evidence="16 17">
    <name type="scientific">Daucus carota subsp. sativus</name>
    <name type="common">Carrot</name>
    <dbReference type="NCBI Taxonomy" id="79200"/>
    <lineage>
        <taxon>Eukaryota</taxon>
        <taxon>Viridiplantae</taxon>
        <taxon>Streptophyta</taxon>
        <taxon>Embryophyta</taxon>
        <taxon>Tracheophyta</taxon>
        <taxon>Spermatophyta</taxon>
        <taxon>Magnoliopsida</taxon>
        <taxon>eudicotyledons</taxon>
        <taxon>Gunneridae</taxon>
        <taxon>Pentapetalae</taxon>
        <taxon>asterids</taxon>
        <taxon>campanulids</taxon>
        <taxon>Apiales</taxon>
        <taxon>Apiaceae</taxon>
        <taxon>Apioideae</taxon>
        <taxon>Scandiceae</taxon>
        <taxon>Daucinae</taxon>
        <taxon>Daucus</taxon>
        <taxon>Daucus sect. Daucus</taxon>
    </lineage>
</organism>
<keyword evidence="7" id="KW-0418">Kinase</keyword>
<keyword evidence="8 12" id="KW-0067">ATP-binding</keyword>
<dbReference type="Proteomes" id="UP000077755">
    <property type="component" value="Chromosome 5"/>
</dbReference>
<dbReference type="Gene3D" id="1.10.510.10">
    <property type="entry name" value="Transferase(Phosphotransferase) domain 1"/>
    <property type="match status" value="1"/>
</dbReference>
<name>A0AAF0X7L3_DAUCS</name>
<keyword evidence="10" id="KW-0472">Membrane</keyword>
<evidence type="ECO:0000256" key="10">
    <source>
        <dbReference type="ARBA" id="ARBA00023136"/>
    </source>
</evidence>
<comment type="subcellular location">
    <subcellularLocation>
        <location evidence="1">Membrane</location>
        <topology evidence="1">Single-pass membrane protein</topology>
    </subcellularLocation>
</comment>
<evidence type="ECO:0000256" key="12">
    <source>
        <dbReference type="PROSITE-ProRule" id="PRU10141"/>
    </source>
</evidence>
<keyword evidence="2" id="KW-0723">Serine/threonine-protein kinase</keyword>
<keyword evidence="9" id="KW-1133">Transmembrane helix</keyword>
<keyword evidence="6 12" id="KW-0547">Nucleotide-binding</keyword>
<dbReference type="PROSITE" id="PS00107">
    <property type="entry name" value="PROTEIN_KINASE_ATP"/>
    <property type="match status" value="1"/>
</dbReference>
<dbReference type="GO" id="GO:0005886">
    <property type="term" value="C:plasma membrane"/>
    <property type="evidence" value="ECO:0007669"/>
    <property type="project" value="UniProtKB-ARBA"/>
</dbReference>
<evidence type="ECO:0000313" key="17">
    <source>
        <dbReference type="Proteomes" id="UP000077755"/>
    </source>
</evidence>
<feature type="region of interest" description="Disordered" evidence="13">
    <location>
        <begin position="628"/>
        <end position="660"/>
    </location>
</feature>
<keyword evidence="17" id="KW-1185">Reference proteome</keyword>
<keyword evidence="3" id="KW-0808">Transferase</keyword>
<dbReference type="PROSITE" id="PS50011">
    <property type="entry name" value="PROTEIN_KINASE_DOM"/>
    <property type="match status" value="1"/>
</dbReference>
<evidence type="ECO:0000256" key="9">
    <source>
        <dbReference type="ARBA" id="ARBA00022989"/>
    </source>
</evidence>
<dbReference type="PROSITE" id="PS00108">
    <property type="entry name" value="PROTEIN_KINASE_ST"/>
    <property type="match status" value="1"/>
</dbReference>
<feature type="signal peptide" evidence="14">
    <location>
        <begin position="1"/>
        <end position="23"/>
    </location>
</feature>
<evidence type="ECO:0000256" key="4">
    <source>
        <dbReference type="ARBA" id="ARBA00022692"/>
    </source>
</evidence>
<reference evidence="16" key="1">
    <citation type="journal article" date="2016" name="Nat. Genet.">
        <title>A high-quality carrot genome assembly provides new insights into carotenoid accumulation and asterid genome evolution.</title>
        <authorList>
            <person name="Iorizzo M."/>
            <person name="Ellison S."/>
            <person name="Senalik D."/>
            <person name="Zeng P."/>
            <person name="Satapoomin P."/>
            <person name="Huang J."/>
            <person name="Bowman M."/>
            <person name="Iovene M."/>
            <person name="Sanseverino W."/>
            <person name="Cavagnaro P."/>
            <person name="Yildiz M."/>
            <person name="Macko-Podgorni A."/>
            <person name="Moranska E."/>
            <person name="Grzebelus E."/>
            <person name="Grzebelus D."/>
            <person name="Ashrafi H."/>
            <person name="Zheng Z."/>
            <person name="Cheng S."/>
            <person name="Spooner D."/>
            <person name="Van Deynze A."/>
            <person name="Simon P."/>
        </authorList>
    </citation>
    <scope>NUCLEOTIDE SEQUENCE</scope>
    <source>
        <tissue evidence="16">Leaf</tissue>
    </source>
</reference>
<sequence>MNINAIKLLNIIAVLVLLVSVLAQAHVSTKCQQSCGSAKHVPFPFGFSSGCEIQLSCVNDTVLIGDFPVQKITSDKILVNIPAKCGRPMKTLQQFFNLNYAPTRDNGILLQNCTTPVTGCLIPSTLVQTNLEFLDCGSSKNKDKISCYSVQNNETLFIDYANVTNTKCDYLISAVSTQTFSNSSAVSLEVQVVQLGWWLQGPCSCSSDATCTNVTSPINGQPGHRCSCRDGFHGDGFSAGIGCRKDLGCNIGRFFRGHCGGSDKIVMLIGGTAAGTEKRRIGRLYDTKGLSIPVFPYKEIEKATHNFSDKRRLGTGAYGTVYCGKLRSDDQWVAIKRIKRGADRESIENVMNEIKLLSSVNHPNLVRLLGCSIERNEQILVYEFMPNGTLCQHLHRERGNGLAWSVRLTIAAETAQAIAHLHSSINPPIYHRDIKSSNILLDYNYKTKLADFGLSRIGMTESSHISTAPQGTPGYLDPQYHQNYHLSDKSDVYSFGVVLLEIITALKVIDFTRQKNEVNLASFAIDRIGKGLLNEIVDPFIVSTLDEATFSSMHKVAELAFRCIAFHSETRPSMTEVAAELEQIRLNQRVTTEEINMSSSGGQSPLRVVTKISVLNNKVLSASLNSVDSEKNFSPNSVQDSWTTDRSSPSSNGLLSHTTQ</sequence>
<proteinExistence type="predicted"/>
<dbReference type="SUPFAM" id="SSF56112">
    <property type="entry name" value="Protein kinase-like (PK-like)"/>
    <property type="match status" value="1"/>
</dbReference>
<dbReference type="Pfam" id="PF00069">
    <property type="entry name" value="Pkinase"/>
    <property type="match status" value="1"/>
</dbReference>
<evidence type="ECO:0000256" key="7">
    <source>
        <dbReference type="ARBA" id="ARBA00022777"/>
    </source>
</evidence>
<keyword evidence="4" id="KW-0812">Transmembrane</keyword>
<dbReference type="SMART" id="SM00220">
    <property type="entry name" value="S_TKc"/>
    <property type="match status" value="1"/>
</dbReference>